<sequence>FVANSCLLDSSAVRPVPVELSSVRTASSSAAASASAGASQPVAATPAPAPPAAPAPTPTPAPAPAAAPTPASTPALFPPTKLVIKQGGGGASVSWSTSSTPTPAPAVRPSAEPVAPSASYSRTPSSRAADDDDDVALPQRTSKPPIKTYEARQRIGLKLKIKQEAGFSKVVHNTALDPVHSQSQLTPQPPTPEQPQKVKPSHVAPPTTVIRTPPLTSYPTPSSTVTTVTTHTGSASSSATSSSGAPPSFSSSWSSSSPSTSTAQMNGTLEHHEVGGVKRNPASTATPPLTTCRLPLRKTYRENISPRHRPGVPGGGGDTLPIVPAGPPVASSPQPQGSSPQPERTVIASVKLERQGGHGRSHPHAESQSLAAVEDVLYRGIKNAYQHRREFSDKEDEDEAEEAGGLGRLKGIGSKNREGGRGTFRMDQHAPGPPSPGESSCTRDSTLPAKRCKSDSPDMDNASFSSGSPPPDDSLNEHLQCAIDSILNLQQGPPGHGGSGKGALGRVHGENLPNQHQTHPSYRQSMPPLSTPPSSAPMSQHPQ</sequence>
<gene>
    <name evidence="2" type="ORF">M9458_037039</name>
</gene>
<feature type="compositionally biased region" description="Basic and acidic residues" evidence="1">
    <location>
        <begin position="415"/>
        <end position="428"/>
    </location>
</feature>
<feature type="compositionally biased region" description="Polar residues" evidence="1">
    <location>
        <begin position="512"/>
        <end position="528"/>
    </location>
</feature>
<feature type="compositionally biased region" description="Gly residues" evidence="1">
    <location>
        <begin position="494"/>
        <end position="503"/>
    </location>
</feature>
<evidence type="ECO:0000313" key="3">
    <source>
        <dbReference type="Proteomes" id="UP001529510"/>
    </source>
</evidence>
<feature type="non-terminal residue" evidence="2">
    <location>
        <position position="1"/>
    </location>
</feature>
<dbReference type="EMBL" id="JAMKFB020000018">
    <property type="protein sequence ID" value="KAL0168817.1"/>
    <property type="molecule type" value="Genomic_DNA"/>
</dbReference>
<feature type="region of interest" description="Disordered" evidence="1">
    <location>
        <begin position="19"/>
        <end position="149"/>
    </location>
</feature>
<feature type="compositionally biased region" description="Pro residues" evidence="1">
    <location>
        <begin position="47"/>
        <end position="67"/>
    </location>
</feature>
<feature type="compositionally biased region" description="Low complexity" evidence="1">
    <location>
        <begin position="21"/>
        <end position="46"/>
    </location>
</feature>
<feature type="compositionally biased region" description="Low complexity" evidence="1">
    <location>
        <begin position="212"/>
        <end position="263"/>
    </location>
</feature>
<organism evidence="2 3">
    <name type="scientific">Cirrhinus mrigala</name>
    <name type="common">Mrigala</name>
    <dbReference type="NCBI Taxonomy" id="683832"/>
    <lineage>
        <taxon>Eukaryota</taxon>
        <taxon>Metazoa</taxon>
        <taxon>Chordata</taxon>
        <taxon>Craniata</taxon>
        <taxon>Vertebrata</taxon>
        <taxon>Euteleostomi</taxon>
        <taxon>Actinopterygii</taxon>
        <taxon>Neopterygii</taxon>
        <taxon>Teleostei</taxon>
        <taxon>Ostariophysi</taxon>
        <taxon>Cypriniformes</taxon>
        <taxon>Cyprinidae</taxon>
        <taxon>Labeoninae</taxon>
        <taxon>Labeonini</taxon>
        <taxon>Cirrhinus</taxon>
    </lineage>
</organism>
<keyword evidence="3" id="KW-1185">Reference proteome</keyword>
<feature type="non-terminal residue" evidence="2">
    <location>
        <position position="543"/>
    </location>
</feature>
<protein>
    <submittedName>
        <fullName evidence="2">Uncharacterized protein</fullName>
    </submittedName>
</protein>
<evidence type="ECO:0000313" key="2">
    <source>
        <dbReference type="EMBL" id="KAL0168817.1"/>
    </source>
</evidence>
<feature type="compositionally biased region" description="Acidic residues" evidence="1">
    <location>
        <begin position="393"/>
        <end position="402"/>
    </location>
</feature>
<dbReference type="InterPro" id="IPR052438">
    <property type="entry name" value="Chromatin_remod/trans_coact"/>
</dbReference>
<dbReference type="PANTHER" id="PTHR15572:SF1">
    <property type="entry name" value="BRD4-INTERACTING CHROMATIN-REMODELING COMPLEX-ASSOCIATED PROTEIN"/>
    <property type="match status" value="1"/>
</dbReference>
<feature type="compositionally biased region" description="Low complexity" evidence="1">
    <location>
        <begin position="328"/>
        <end position="342"/>
    </location>
</feature>
<feature type="region of interest" description="Disordered" evidence="1">
    <location>
        <begin position="388"/>
        <end position="543"/>
    </location>
</feature>
<evidence type="ECO:0000256" key="1">
    <source>
        <dbReference type="SAM" id="MobiDB-lite"/>
    </source>
</evidence>
<dbReference type="AlphaFoldDB" id="A0ABD0P489"/>
<feature type="region of interest" description="Disordered" evidence="1">
    <location>
        <begin position="172"/>
        <end position="371"/>
    </location>
</feature>
<name>A0ABD0P489_CIRMR</name>
<feature type="compositionally biased region" description="Low complexity" evidence="1">
    <location>
        <begin position="68"/>
        <end position="80"/>
    </location>
</feature>
<dbReference type="PANTHER" id="PTHR15572">
    <property type="entry name" value="GLIOMA TUMOR SUPPRESSOR CANDIDATE REGION GENE 1"/>
    <property type="match status" value="1"/>
</dbReference>
<feature type="compositionally biased region" description="Low complexity" evidence="1">
    <location>
        <begin position="92"/>
        <end position="111"/>
    </location>
</feature>
<comment type="caution">
    <text evidence="2">The sequence shown here is derived from an EMBL/GenBank/DDBJ whole genome shotgun (WGS) entry which is preliminary data.</text>
</comment>
<proteinExistence type="predicted"/>
<reference evidence="2 3" key="1">
    <citation type="submission" date="2024-05" db="EMBL/GenBank/DDBJ databases">
        <title>Genome sequencing and assembly of Indian major carp, Cirrhinus mrigala (Hamilton, 1822).</title>
        <authorList>
            <person name="Mohindra V."/>
            <person name="Chowdhury L.M."/>
            <person name="Lal K."/>
            <person name="Jena J.K."/>
        </authorList>
    </citation>
    <scope>NUCLEOTIDE SEQUENCE [LARGE SCALE GENOMIC DNA]</scope>
    <source>
        <strain evidence="2">CM1030</strain>
        <tissue evidence="2">Blood</tissue>
    </source>
</reference>
<dbReference type="Proteomes" id="UP001529510">
    <property type="component" value="Unassembled WGS sequence"/>
</dbReference>
<accession>A0ABD0P489</accession>